<dbReference type="Pfam" id="PF05107">
    <property type="entry name" value="Cas_Cas7"/>
    <property type="match status" value="1"/>
</dbReference>
<name>A0AB33JET8_9BACT</name>
<sequence length="210" mass="23634">MEKSEILFLYETSYNIPNGDPFTGEQRYDDESKRILVSDVRVKRFIRTYLEDCGLSIYVSNKTGADKKDAKSVLAWIGEHQKGKQIITDVGELLKTMIDVRLFGGISTLEEKDKVKLKIGEKKVDLTNPHCQLTGPVQFALLNPSLNEVNLLVHQNTSHFASREENSQGAISTTSIVPYSLMQIHGWVNPRVAQTTGMNEEDFSLMLQGL</sequence>
<proteinExistence type="predicted"/>
<dbReference type="EMBL" id="AP035788">
    <property type="protein sequence ID" value="BFO78680.1"/>
    <property type="molecule type" value="Genomic_DNA"/>
</dbReference>
<gene>
    <name evidence="1" type="ORF">GTC17260_13150</name>
</gene>
<protein>
    <recommendedName>
        <fullName evidence="2">Type I-B CRISPR-associated protein Cas7/Csh2</fullName>
    </recommendedName>
</protein>
<reference evidence="1" key="1">
    <citation type="submission" date="2024-07" db="EMBL/GenBank/DDBJ databases">
        <title>Complete genome sequence of Prevotella sp. YM-2024 GTC17260.</title>
        <authorList>
            <person name="Hayashi M."/>
            <person name="Muto Y."/>
            <person name="Tanaka K."/>
            <person name="Niwa H."/>
        </authorList>
    </citation>
    <scope>NUCLEOTIDE SEQUENCE</scope>
    <source>
        <strain evidence="1">GTC17260</strain>
    </source>
</reference>
<evidence type="ECO:0008006" key="2">
    <source>
        <dbReference type="Google" id="ProtNLM"/>
    </source>
</evidence>
<organism evidence="1">
    <name type="scientific">Prevotella sp. GTC17260</name>
    <dbReference type="NCBI Taxonomy" id="3236796"/>
    <lineage>
        <taxon>Bacteria</taxon>
        <taxon>Pseudomonadati</taxon>
        <taxon>Bacteroidota</taxon>
        <taxon>Bacteroidia</taxon>
        <taxon>Bacteroidales</taxon>
        <taxon>Prevotellaceae</taxon>
        <taxon>Prevotella</taxon>
    </lineage>
</organism>
<dbReference type="GO" id="GO:0043571">
    <property type="term" value="P:maintenance of CRISPR repeat elements"/>
    <property type="evidence" value="ECO:0007669"/>
    <property type="project" value="InterPro"/>
</dbReference>
<dbReference type="InterPro" id="IPR006482">
    <property type="entry name" value="Cas7_Csh2/Csh2"/>
</dbReference>
<accession>A0AB33JET8</accession>
<dbReference type="AlphaFoldDB" id="A0AB33JET8"/>
<evidence type="ECO:0000313" key="1">
    <source>
        <dbReference type="EMBL" id="BFO78680.1"/>
    </source>
</evidence>